<dbReference type="RefSeq" id="WP_074538781.1">
    <property type="nucleotide sequence ID" value="NZ_FNBD01000008.1"/>
</dbReference>
<keyword evidence="1" id="KW-0812">Transmembrane</keyword>
<evidence type="ECO:0000256" key="1">
    <source>
        <dbReference type="SAM" id="Phobius"/>
    </source>
</evidence>
<sequence length="121" mass="13832">MLNFWKSLAFTTKFSAIAFFVTAALGLLSMGALGAGLYYPVSFFFKSYPTLSHWSGDWVWPAMIFVGMFWAVGFIFGGLLWHYARKIIASKIVLRILYILVLWLWAGILWYSMISKNVAQL</sequence>
<dbReference type="EMBL" id="FNBD01000008">
    <property type="protein sequence ID" value="SDF16196.1"/>
    <property type="molecule type" value="Genomic_DNA"/>
</dbReference>
<dbReference type="AlphaFoldDB" id="A0A1G7IUF5"/>
<feature type="transmembrane region" description="Helical" evidence="1">
    <location>
        <begin position="58"/>
        <end position="80"/>
    </location>
</feature>
<keyword evidence="3" id="KW-1185">Reference proteome</keyword>
<gene>
    <name evidence="2" type="ORF">SAMN04487992_10833</name>
</gene>
<organism evidence="2 3">
    <name type="scientific">Cellulophaga baltica</name>
    <dbReference type="NCBI Taxonomy" id="76594"/>
    <lineage>
        <taxon>Bacteria</taxon>
        <taxon>Pseudomonadati</taxon>
        <taxon>Bacteroidota</taxon>
        <taxon>Flavobacteriia</taxon>
        <taxon>Flavobacteriales</taxon>
        <taxon>Flavobacteriaceae</taxon>
        <taxon>Cellulophaga</taxon>
    </lineage>
</organism>
<keyword evidence="1" id="KW-0472">Membrane</keyword>
<feature type="transmembrane region" description="Helical" evidence="1">
    <location>
        <begin position="92"/>
        <end position="113"/>
    </location>
</feature>
<protein>
    <submittedName>
        <fullName evidence="2">Uncharacterized protein</fullName>
    </submittedName>
</protein>
<dbReference type="eggNOG" id="ENOG50343AN">
    <property type="taxonomic scope" value="Bacteria"/>
</dbReference>
<evidence type="ECO:0000313" key="2">
    <source>
        <dbReference type="EMBL" id="SDF16196.1"/>
    </source>
</evidence>
<evidence type="ECO:0000313" key="3">
    <source>
        <dbReference type="Proteomes" id="UP000182114"/>
    </source>
</evidence>
<reference evidence="3" key="1">
    <citation type="submission" date="2016-10" db="EMBL/GenBank/DDBJ databases">
        <authorList>
            <person name="Varghese N."/>
            <person name="Submissions S."/>
        </authorList>
    </citation>
    <scope>NUCLEOTIDE SEQUENCE [LARGE SCALE GENOMIC DNA]</scope>
    <source>
        <strain evidence="3">DSM 24729</strain>
    </source>
</reference>
<keyword evidence="1" id="KW-1133">Transmembrane helix</keyword>
<accession>A0A1G7IUF5</accession>
<dbReference type="Proteomes" id="UP000182114">
    <property type="component" value="Unassembled WGS sequence"/>
</dbReference>
<proteinExistence type="predicted"/>
<name>A0A1G7IUF5_9FLAO</name>